<dbReference type="EMBL" id="RRYP01024075">
    <property type="protein sequence ID" value="TNV72134.1"/>
    <property type="molecule type" value="Genomic_DNA"/>
</dbReference>
<proteinExistence type="predicted"/>
<evidence type="ECO:0000313" key="3">
    <source>
        <dbReference type="Proteomes" id="UP000785679"/>
    </source>
</evidence>
<protein>
    <submittedName>
        <fullName evidence="2">Uncharacterized protein</fullName>
    </submittedName>
</protein>
<organism evidence="2 3">
    <name type="scientific">Halteria grandinella</name>
    <dbReference type="NCBI Taxonomy" id="5974"/>
    <lineage>
        <taxon>Eukaryota</taxon>
        <taxon>Sar</taxon>
        <taxon>Alveolata</taxon>
        <taxon>Ciliophora</taxon>
        <taxon>Intramacronucleata</taxon>
        <taxon>Spirotrichea</taxon>
        <taxon>Stichotrichia</taxon>
        <taxon>Sporadotrichida</taxon>
        <taxon>Halteriidae</taxon>
        <taxon>Halteria</taxon>
    </lineage>
</organism>
<gene>
    <name evidence="2" type="ORF">FGO68_gene1484</name>
</gene>
<reference evidence="2" key="1">
    <citation type="submission" date="2019-06" db="EMBL/GenBank/DDBJ databases">
        <authorList>
            <person name="Zheng W."/>
        </authorList>
    </citation>
    <scope>NUCLEOTIDE SEQUENCE</scope>
    <source>
        <strain evidence="2">QDHG01</strain>
    </source>
</reference>
<evidence type="ECO:0000256" key="1">
    <source>
        <dbReference type="SAM" id="MobiDB-lite"/>
    </source>
</evidence>
<feature type="compositionally biased region" description="Polar residues" evidence="1">
    <location>
        <begin position="46"/>
        <end position="61"/>
    </location>
</feature>
<name>A0A8J8NCF3_HALGN</name>
<dbReference type="Proteomes" id="UP000785679">
    <property type="component" value="Unassembled WGS sequence"/>
</dbReference>
<feature type="region of interest" description="Disordered" evidence="1">
    <location>
        <begin position="1"/>
        <end position="61"/>
    </location>
</feature>
<comment type="caution">
    <text evidence="2">The sequence shown here is derived from an EMBL/GenBank/DDBJ whole genome shotgun (WGS) entry which is preliminary data.</text>
</comment>
<keyword evidence="3" id="KW-1185">Reference proteome</keyword>
<evidence type="ECO:0000313" key="2">
    <source>
        <dbReference type="EMBL" id="TNV72134.1"/>
    </source>
</evidence>
<dbReference type="AlphaFoldDB" id="A0A8J8NCF3"/>
<accession>A0A8J8NCF3</accession>
<sequence>MRGSMGEAMFKKGSGGGGKNTAGQVGRNRQRRRQQTFGEEIPIGSFMQSDMLQESDSNNSPERARQNYILNQDYQDSQAKDSEEQMMDDGSMQKVRIIKKRAKSKAHNYASPYAEYLLHRFDNNLGSSGTKNNLRRQESMVDEKRLQELKSSYMVAELDLNQSKSQERPAKTNGQVLMRGATQVGQNGRAQSPITGAMMMIHGQQRSDMPSGAVTISNINLQNESSFGPIMPRQVLQNTANWLVNPQVLKSQDNQTQNL</sequence>